<name>A0ABT5NQ49_9PSED</name>
<keyword evidence="7" id="KW-0653">Protein transport</keyword>
<evidence type="ECO:0000256" key="1">
    <source>
        <dbReference type="ARBA" id="ARBA00004442"/>
    </source>
</evidence>
<evidence type="ECO:0000259" key="12">
    <source>
        <dbReference type="Pfam" id="PF00263"/>
    </source>
</evidence>
<dbReference type="EMBL" id="JAMDGY010000018">
    <property type="protein sequence ID" value="MDD0990305.1"/>
    <property type="molecule type" value="Genomic_DNA"/>
</dbReference>
<feature type="domain" description="Type II/III secretion system secretin-like" evidence="12">
    <location>
        <begin position="404"/>
        <end position="571"/>
    </location>
</feature>
<dbReference type="PRINTS" id="PR00811">
    <property type="entry name" value="BCTERIALGSPD"/>
</dbReference>
<feature type="domain" description="GspD-like N0" evidence="14">
    <location>
        <begin position="31"/>
        <end position="100"/>
    </location>
</feature>
<keyword evidence="6 11" id="KW-0732">Signal</keyword>
<dbReference type="PRINTS" id="PR01032">
    <property type="entry name" value="PHAGEIV"/>
</dbReference>
<dbReference type="InterPro" id="IPR038591">
    <property type="entry name" value="NolW-like_sf"/>
</dbReference>
<keyword evidence="4" id="KW-1134">Transmembrane beta strand</keyword>
<dbReference type="PANTHER" id="PTHR30332">
    <property type="entry name" value="PROBABLE GENERAL SECRETION PATHWAY PROTEIN D"/>
    <property type="match status" value="1"/>
</dbReference>
<dbReference type="InterPro" id="IPR013356">
    <property type="entry name" value="T2SS_GspD"/>
</dbReference>
<evidence type="ECO:0000256" key="7">
    <source>
        <dbReference type="ARBA" id="ARBA00022927"/>
    </source>
</evidence>
<dbReference type="Pfam" id="PF21305">
    <property type="entry name" value="type_II_gspD_N0"/>
    <property type="match status" value="1"/>
</dbReference>
<dbReference type="InterPro" id="IPR050810">
    <property type="entry name" value="Bact_Secretion_Sys_Channel"/>
</dbReference>
<dbReference type="Pfam" id="PF03958">
    <property type="entry name" value="Secretin_N"/>
    <property type="match status" value="3"/>
</dbReference>
<accession>A0ABT5NQ49</accession>
<evidence type="ECO:0000256" key="10">
    <source>
        <dbReference type="RuleBase" id="RU004004"/>
    </source>
</evidence>
<dbReference type="PROSITE" id="PS00875">
    <property type="entry name" value="T2SP_D"/>
    <property type="match status" value="1"/>
</dbReference>
<comment type="similarity">
    <text evidence="2">Belongs to the bacterial secretin family. GSP D subfamily.</text>
</comment>
<dbReference type="InterPro" id="IPR001775">
    <property type="entry name" value="GspD/PilQ"/>
</dbReference>
<evidence type="ECO:0000256" key="9">
    <source>
        <dbReference type="ARBA" id="ARBA00023237"/>
    </source>
</evidence>
<evidence type="ECO:0000256" key="2">
    <source>
        <dbReference type="ARBA" id="ARBA00006980"/>
    </source>
</evidence>
<evidence type="ECO:0000256" key="4">
    <source>
        <dbReference type="ARBA" id="ARBA00022452"/>
    </source>
</evidence>
<evidence type="ECO:0000259" key="14">
    <source>
        <dbReference type="Pfam" id="PF21305"/>
    </source>
</evidence>
<dbReference type="Gene3D" id="3.30.1370.120">
    <property type="match status" value="3"/>
</dbReference>
<proteinExistence type="inferred from homology"/>
<evidence type="ECO:0000313" key="16">
    <source>
        <dbReference type="Proteomes" id="UP001148203"/>
    </source>
</evidence>
<feature type="domain" description="NolW-like" evidence="13">
    <location>
        <begin position="257"/>
        <end position="335"/>
    </location>
</feature>
<sequence>MKHFPSALVPAALALCLSLPTAFAAEQRWQLNMRDAELRTVALEISSMLGRTVVLDPKVAGKVSVVSSRELNSAQVRELLVSVLDANGYTLVDQGDVLRIVPITEAKGIAAVVAPGAASSEFVTRVLPLEAGSATEMAALIRPLVSSNGFVGPAPASNALVVTDRAQNVERIAEVLRKLDKGGSGNQNMLHLKHAWAADVAKVLSESLGKGSDAHTQVISDTRSNRLLLIGTPQTRQRLTQLAQAMDVPPSEQVGGSQVIRLRHGDAKEFADMLSDVGQRLRQGGGDGRSNDARAMKDVLIKAHESQNALVVVADPEQVRSIENIVKQLDQPRAQVLIQAAIVEVTGDVSEALGVQWGGSGNNASGAITFPGVGAAIGALTGKELPEGALLEVGGGAFKALLSALMRDNNSNLMSTPSLLTLDNQEANILVGQNVPFQTGSYASGGNSEDKPFTTTQREDIGLTLKIKPHINQGDSLRLEIEQENSEITPAPTGVTASDIITNKRSIKTTVLASNGQVIVLGGLMRDNIKTQVSMVPGLGRLPLVGGLFRWTNEVREKTNLMVFLRPTIIDGPEAAGEVGRRKYNALRLLDEASTQRQHGSTLPAQAAQLFDEAGQ</sequence>
<evidence type="ECO:0000259" key="13">
    <source>
        <dbReference type="Pfam" id="PF03958"/>
    </source>
</evidence>
<dbReference type="Proteomes" id="UP001148203">
    <property type="component" value="Unassembled WGS sequence"/>
</dbReference>
<comment type="subcellular location">
    <subcellularLocation>
        <location evidence="1 10">Cell outer membrane</location>
    </subcellularLocation>
</comment>
<dbReference type="NCBIfam" id="TIGR02517">
    <property type="entry name" value="type_II_gspD"/>
    <property type="match status" value="1"/>
</dbReference>
<evidence type="ECO:0000313" key="15">
    <source>
        <dbReference type="EMBL" id="MDD0990305.1"/>
    </source>
</evidence>
<keyword evidence="5" id="KW-0812">Transmembrane</keyword>
<evidence type="ECO:0000256" key="11">
    <source>
        <dbReference type="SAM" id="SignalP"/>
    </source>
</evidence>
<keyword evidence="9" id="KW-0998">Cell outer membrane</keyword>
<keyword evidence="16" id="KW-1185">Reference proteome</keyword>
<evidence type="ECO:0000256" key="8">
    <source>
        <dbReference type="ARBA" id="ARBA00023136"/>
    </source>
</evidence>
<dbReference type="PANTHER" id="PTHR30332:SF24">
    <property type="entry name" value="SECRETIN GSPD-RELATED"/>
    <property type="match status" value="1"/>
</dbReference>
<evidence type="ECO:0000256" key="5">
    <source>
        <dbReference type="ARBA" id="ARBA00022692"/>
    </source>
</evidence>
<evidence type="ECO:0000256" key="6">
    <source>
        <dbReference type="ARBA" id="ARBA00022729"/>
    </source>
</evidence>
<feature type="domain" description="NolW-like" evidence="13">
    <location>
        <begin position="189"/>
        <end position="251"/>
    </location>
</feature>
<dbReference type="RefSeq" id="WP_273909199.1">
    <property type="nucleotide sequence ID" value="NZ_JAMDGX010000006.1"/>
</dbReference>
<protein>
    <submittedName>
        <fullName evidence="15">Type II secretion system secretin GspD</fullName>
    </submittedName>
</protein>
<gene>
    <name evidence="15" type="primary">gspD</name>
    <name evidence="15" type="ORF">M5G11_07095</name>
</gene>
<dbReference type="Pfam" id="PF00263">
    <property type="entry name" value="Secretin"/>
    <property type="match status" value="1"/>
</dbReference>
<feature type="signal peptide" evidence="11">
    <location>
        <begin position="1"/>
        <end position="24"/>
    </location>
</feature>
<reference evidence="15 16" key="1">
    <citation type="submission" date="2022-05" db="EMBL/GenBank/DDBJ databases">
        <title>Novel Pseudomonas spp. Isolated from a Rainbow Trout Aquaculture Facility.</title>
        <authorList>
            <person name="Testerman T."/>
            <person name="Graf J."/>
        </authorList>
    </citation>
    <scope>NUCLEOTIDE SEQUENCE [LARGE SCALE GENOMIC DNA]</scope>
    <source>
        <strain evidence="15 16">ID681</strain>
    </source>
</reference>
<feature type="chain" id="PRO_5046743442" evidence="11">
    <location>
        <begin position="25"/>
        <end position="616"/>
    </location>
</feature>
<organism evidence="15 16">
    <name type="scientific">Pseudomonas fontis</name>
    <dbReference type="NCBI Taxonomy" id="2942633"/>
    <lineage>
        <taxon>Bacteria</taxon>
        <taxon>Pseudomonadati</taxon>
        <taxon>Pseudomonadota</taxon>
        <taxon>Gammaproteobacteria</taxon>
        <taxon>Pseudomonadales</taxon>
        <taxon>Pseudomonadaceae</taxon>
        <taxon>Pseudomonas</taxon>
    </lineage>
</organism>
<dbReference type="InterPro" id="IPR004846">
    <property type="entry name" value="T2SS/T3SS_dom"/>
</dbReference>
<dbReference type="InterPro" id="IPR004845">
    <property type="entry name" value="T2SS_GspD_CS"/>
</dbReference>
<feature type="domain" description="NolW-like" evidence="13">
    <location>
        <begin position="124"/>
        <end position="183"/>
    </location>
</feature>
<dbReference type="InterPro" id="IPR005644">
    <property type="entry name" value="NolW-like"/>
</dbReference>
<evidence type="ECO:0000256" key="3">
    <source>
        <dbReference type="ARBA" id="ARBA00022448"/>
    </source>
</evidence>
<keyword evidence="8" id="KW-0472">Membrane</keyword>
<comment type="caution">
    <text evidence="15">The sequence shown here is derived from an EMBL/GenBank/DDBJ whole genome shotgun (WGS) entry which is preliminary data.</text>
</comment>
<keyword evidence="3 10" id="KW-0813">Transport</keyword>
<dbReference type="InterPro" id="IPR049371">
    <property type="entry name" value="GspD-like_N0"/>
</dbReference>